<evidence type="ECO:0000256" key="2">
    <source>
        <dbReference type="ARBA" id="ARBA00022989"/>
    </source>
</evidence>
<dbReference type="InterPro" id="IPR036259">
    <property type="entry name" value="MFS_trans_sf"/>
</dbReference>
<dbReference type="CDD" id="cd17478">
    <property type="entry name" value="MFS_FsR"/>
    <property type="match status" value="1"/>
</dbReference>
<feature type="domain" description="Major facilitator superfamily (MFS) profile" evidence="5">
    <location>
        <begin position="32"/>
        <end position="410"/>
    </location>
</feature>
<keyword evidence="3 4" id="KW-0472">Membrane</keyword>
<evidence type="ECO:0000256" key="3">
    <source>
        <dbReference type="ARBA" id="ARBA00023136"/>
    </source>
</evidence>
<dbReference type="EMBL" id="CP089983">
    <property type="protein sequence ID" value="WXB10717.1"/>
    <property type="molecule type" value="Genomic_DNA"/>
</dbReference>
<feature type="transmembrane region" description="Helical" evidence="4">
    <location>
        <begin position="121"/>
        <end position="137"/>
    </location>
</feature>
<keyword evidence="2 4" id="KW-1133">Transmembrane helix</keyword>
<name>A0ABZ2LID9_9BACT</name>
<keyword evidence="1 4" id="KW-0812">Transmembrane</keyword>
<proteinExistence type="predicted"/>
<dbReference type="Gene3D" id="1.20.1250.20">
    <property type="entry name" value="MFS general substrate transporter like domains"/>
    <property type="match status" value="2"/>
</dbReference>
<dbReference type="Proteomes" id="UP001374803">
    <property type="component" value="Chromosome"/>
</dbReference>
<feature type="transmembrane region" description="Helical" evidence="4">
    <location>
        <begin position="321"/>
        <end position="344"/>
    </location>
</feature>
<feature type="transmembrane region" description="Helical" evidence="4">
    <location>
        <begin position="299"/>
        <end position="315"/>
    </location>
</feature>
<reference evidence="6" key="1">
    <citation type="submission" date="2021-12" db="EMBL/GenBank/DDBJ databases">
        <title>Discovery of the Pendulisporaceae a myxobacterial family with distinct sporulation behavior and unique specialized metabolism.</title>
        <authorList>
            <person name="Garcia R."/>
            <person name="Popoff A."/>
            <person name="Bader C.D."/>
            <person name="Loehr J."/>
            <person name="Walesch S."/>
            <person name="Walt C."/>
            <person name="Boldt J."/>
            <person name="Bunk B."/>
            <person name="Haeckl F.J.F.P.J."/>
            <person name="Gunesch A.P."/>
            <person name="Birkelbach J."/>
            <person name="Nuebel U."/>
            <person name="Pietschmann T."/>
            <person name="Bach T."/>
            <person name="Mueller R."/>
        </authorList>
    </citation>
    <scope>NUCLEOTIDE SEQUENCE</scope>
    <source>
        <strain evidence="6">MSr11367</strain>
    </source>
</reference>
<feature type="transmembrane region" description="Helical" evidence="4">
    <location>
        <begin position="158"/>
        <end position="179"/>
    </location>
</feature>
<sequence length="412" mass="43924">MAETALPEPAAAASAVDAVAPKTSAEKTAFTVLSAISFCHLLNDMMQSLLPAIYPMLKDSYDLSFGQIGLLTFTYQLTASLLQPLVGSYTDRHPKPYSLAIGMGFSLSGLLMLAMVNQYGLLLLAASLLGTGSSVFHPESSRVARMASGGRYGLAQSVFQVGGNVGSAIGPLLAAVIIFPRGRSAVAWFSVCALLGMFLLTQVGHWYKGRGMAPRKVVAAASQPLPPRKVTYAILVLLALIFSKFFYMASITSYYTFYLISQFHVSVRAAQMHLFFFAGAVALGTIVGGPLGDRFGRKYIIWASILGVLPFTLILPYANLFWVGILTVPIGIILASAFPAIVVYAQELMPGKTGTVAGLFFGFAFGMGGVGAAVLGQLADMTSITFVYRVCSFLPLIGLLTGLLPNLEKKHR</sequence>
<dbReference type="InterPro" id="IPR020846">
    <property type="entry name" value="MFS_dom"/>
</dbReference>
<feature type="transmembrane region" description="Helical" evidence="4">
    <location>
        <begin position="356"/>
        <end position="374"/>
    </location>
</feature>
<dbReference type="PANTHER" id="PTHR43129">
    <property type="entry name" value="FOSMIDOMYCIN RESISTANCE PROTEIN"/>
    <property type="match status" value="1"/>
</dbReference>
<dbReference type="SUPFAM" id="SSF103473">
    <property type="entry name" value="MFS general substrate transporter"/>
    <property type="match status" value="1"/>
</dbReference>
<organism evidence="6 7">
    <name type="scientific">Pendulispora rubella</name>
    <dbReference type="NCBI Taxonomy" id="2741070"/>
    <lineage>
        <taxon>Bacteria</taxon>
        <taxon>Pseudomonadati</taxon>
        <taxon>Myxococcota</taxon>
        <taxon>Myxococcia</taxon>
        <taxon>Myxococcales</taxon>
        <taxon>Sorangiineae</taxon>
        <taxon>Pendulisporaceae</taxon>
        <taxon>Pendulispora</taxon>
    </lineage>
</organism>
<evidence type="ECO:0000313" key="7">
    <source>
        <dbReference type="Proteomes" id="UP001374803"/>
    </source>
</evidence>
<evidence type="ECO:0000256" key="1">
    <source>
        <dbReference type="ARBA" id="ARBA00022692"/>
    </source>
</evidence>
<accession>A0ABZ2LID9</accession>
<evidence type="ECO:0000313" key="6">
    <source>
        <dbReference type="EMBL" id="WXB10717.1"/>
    </source>
</evidence>
<feature type="transmembrane region" description="Helical" evidence="4">
    <location>
        <begin position="232"/>
        <end position="260"/>
    </location>
</feature>
<feature type="transmembrane region" description="Helical" evidence="4">
    <location>
        <begin position="185"/>
        <end position="207"/>
    </location>
</feature>
<protein>
    <submittedName>
        <fullName evidence="6">MFS transporter</fullName>
    </submittedName>
</protein>
<dbReference type="PROSITE" id="PS50850">
    <property type="entry name" value="MFS"/>
    <property type="match status" value="1"/>
</dbReference>
<dbReference type="InterPro" id="IPR011701">
    <property type="entry name" value="MFS"/>
</dbReference>
<feature type="transmembrane region" description="Helical" evidence="4">
    <location>
        <begin position="272"/>
        <end position="292"/>
    </location>
</feature>
<keyword evidence="7" id="KW-1185">Reference proteome</keyword>
<evidence type="ECO:0000259" key="5">
    <source>
        <dbReference type="PROSITE" id="PS50850"/>
    </source>
</evidence>
<dbReference type="Pfam" id="PF07690">
    <property type="entry name" value="MFS_1"/>
    <property type="match status" value="1"/>
</dbReference>
<evidence type="ECO:0000256" key="4">
    <source>
        <dbReference type="SAM" id="Phobius"/>
    </source>
</evidence>
<feature type="transmembrane region" description="Helical" evidence="4">
    <location>
        <begin position="386"/>
        <end position="407"/>
    </location>
</feature>
<dbReference type="PANTHER" id="PTHR43129:SF1">
    <property type="entry name" value="FOSMIDOMYCIN RESISTANCE PROTEIN"/>
    <property type="match status" value="1"/>
</dbReference>
<gene>
    <name evidence="6" type="ORF">LVJ94_15075</name>
</gene>